<name>A0A6A5XE89_9PLEO</name>
<evidence type="ECO:0000313" key="1">
    <source>
        <dbReference type="EMBL" id="KAF2011203.1"/>
    </source>
</evidence>
<keyword evidence="2" id="KW-1185">Reference proteome</keyword>
<gene>
    <name evidence="1" type="ORF">BU24DRAFT_426291</name>
</gene>
<organism evidence="1 2">
    <name type="scientific">Aaosphaeria arxii CBS 175.79</name>
    <dbReference type="NCBI Taxonomy" id="1450172"/>
    <lineage>
        <taxon>Eukaryota</taxon>
        <taxon>Fungi</taxon>
        <taxon>Dikarya</taxon>
        <taxon>Ascomycota</taxon>
        <taxon>Pezizomycotina</taxon>
        <taxon>Dothideomycetes</taxon>
        <taxon>Pleosporomycetidae</taxon>
        <taxon>Pleosporales</taxon>
        <taxon>Pleosporales incertae sedis</taxon>
        <taxon>Aaosphaeria</taxon>
    </lineage>
</organism>
<dbReference type="GeneID" id="54286331"/>
<proteinExistence type="predicted"/>
<dbReference type="EMBL" id="ML978074">
    <property type="protein sequence ID" value="KAF2011203.1"/>
    <property type="molecule type" value="Genomic_DNA"/>
</dbReference>
<dbReference type="Proteomes" id="UP000799778">
    <property type="component" value="Unassembled WGS sequence"/>
</dbReference>
<dbReference type="RefSeq" id="XP_033379542.1">
    <property type="nucleotide sequence ID" value="XM_033528934.1"/>
</dbReference>
<evidence type="ECO:0000313" key="2">
    <source>
        <dbReference type="Proteomes" id="UP000799778"/>
    </source>
</evidence>
<accession>A0A6A5XE89</accession>
<reference evidence="1" key="1">
    <citation type="journal article" date="2020" name="Stud. Mycol.">
        <title>101 Dothideomycetes genomes: a test case for predicting lifestyles and emergence of pathogens.</title>
        <authorList>
            <person name="Haridas S."/>
            <person name="Albert R."/>
            <person name="Binder M."/>
            <person name="Bloem J."/>
            <person name="Labutti K."/>
            <person name="Salamov A."/>
            <person name="Andreopoulos B."/>
            <person name="Baker S."/>
            <person name="Barry K."/>
            <person name="Bills G."/>
            <person name="Bluhm B."/>
            <person name="Cannon C."/>
            <person name="Castanera R."/>
            <person name="Culley D."/>
            <person name="Daum C."/>
            <person name="Ezra D."/>
            <person name="Gonzalez J."/>
            <person name="Henrissat B."/>
            <person name="Kuo A."/>
            <person name="Liang C."/>
            <person name="Lipzen A."/>
            <person name="Lutzoni F."/>
            <person name="Magnuson J."/>
            <person name="Mondo S."/>
            <person name="Nolan M."/>
            <person name="Ohm R."/>
            <person name="Pangilinan J."/>
            <person name="Park H.-J."/>
            <person name="Ramirez L."/>
            <person name="Alfaro M."/>
            <person name="Sun H."/>
            <person name="Tritt A."/>
            <person name="Yoshinaga Y."/>
            <person name="Zwiers L.-H."/>
            <person name="Turgeon B."/>
            <person name="Goodwin S."/>
            <person name="Spatafora J."/>
            <person name="Crous P."/>
            <person name="Grigoriev I."/>
        </authorList>
    </citation>
    <scope>NUCLEOTIDE SEQUENCE</scope>
    <source>
        <strain evidence="1">CBS 175.79</strain>
    </source>
</reference>
<sequence>MANGLDTTKQPLTFAQRQVLLALLVLQASRTCSYVFISLNADIYGRRIFQVCEESLSYSAVPDNQTTRWNNEITGKVLQPPENIKVQHAEDLEPNSEINVAKEIQRDEQATMRETYSEIMALDAKTIQVQQETILSQQSVIRSQRDMIRQLQDLIIAQEALIHD</sequence>
<protein>
    <submittedName>
        <fullName evidence="1">Uncharacterized protein</fullName>
    </submittedName>
</protein>
<dbReference type="AlphaFoldDB" id="A0A6A5XE89"/>
<dbReference type="OrthoDB" id="3799403at2759"/>